<evidence type="ECO:0000313" key="9">
    <source>
        <dbReference type="Proteomes" id="UP001155483"/>
    </source>
</evidence>
<accession>A0A9X2XV35</accession>
<dbReference type="Gene3D" id="3.40.50.2300">
    <property type="match status" value="1"/>
</dbReference>
<dbReference type="PROSITE" id="PS50110">
    <property type="entry name" value="RESPONSE_REGULATORY"/>
    <property type="match status" value="1"/>
</dbReference>
<dbReference type="PANTHER" id="PTHR43214">
    <property type="entry name" value="TWO-COMPONENT RESPONSE REGULATOR"/>
    <property type="match status" value="1"/>
</dbReference>
<dbReference type="SUPFAM" id="SSF52172">
    <property type="entry name" value="CheY-like"/>
    <property type="match status" value="1"/>
</dbReference>
<reference evidence="8" key="2">
    <citation type="submission" date="2023-04" db="EMBL/GenBank/DDBJ databases">
        <title>Paracnuella aquatica gen. nov., sp. nov., a member of the family Chitinophagaceae isolated from a hot spring.</title>
        <authorList>
            <person name="Wang C."/>
        </authorList>
    </citation>
    <scope>NUCLEOTIDE SEQUENCE</scope>
    <source>
        <strain evidence="8">LB-8</strain>
    </source>
</reference>
<keyword evidence="3" id="KW-0238">DNA-binding</keyword>
<dbReference type="Pfam" id="PF00196">
    <property type="entry name" value="GerE"/>
    <property type="match status" value="1"/>
</dbReference>
<dbReference type="GO" id="GO:0000160">
    <property type="term" value="P:phosphorelay signal transduction system"/>
    <property type="evidence" value="ECO:0007669"/>
    <property type="project" value="InterPro"/>
</dbReference>
<dbReference type="CDD" id="cd17535">
    <property type="entry name" value="REC_NarL-like"/>
    <property type="match status" value="1"/>
</dbReference>
<dbReference type="PROSITE" id="PS00622">
    <property type="entry name" value="HTH_LUXR_1"/>
    <property type="match status" value="1"/>
</dbReference>
<evidence type="ECO:0000313" key="8">
    <source>
        <dbReference type="EMBL" id="MCU7549106.1"/>
    </source>
</evidence>
<evidence type="ECO:0000256" key="3">
    <source>
        <dbReference type="ARBA" id="ARBA00023125"/>
    </source>
</evidence>
<dbReference type="Proteomes" id="UP001155483">
    <property type="component" value="Unassembled WGS sequence"/>
</dbReference>
<name>A0A9X2XV35_9BACT</name>
<dbReference type="EMBL" id="JAOTIF010000004">
    <property type="protein sequence ID" value="MCU7549106.1"/>
    <property type="molecule type" value="Genomic_DNA"/>
</dbReference>
<keyword evidence="9" id="KW-1185">Reference proteome</keyword>
<dbReference type="InterPro" id="IPR011006">
    <property type="entry name" value="CheY-like_superfamily"/>
</dbReference>
<protein>
    <submittedName>
        <fullName evidence="8">Response regulator transcription factor</fullName>
    </submittedName>
</protein>
<organism evidence="8 9">
    <name type="scientific">Paraflavisolibacter caeni</name>
    <dbReference type="NCBI Taxonomy" id="2982496"/>
    <lineage>
        <taxon>Bacteria</taxon>
        <taxon>Pseudomonadati</taxon>
        <taxon>Bacteroidota</taxon>
        <taxon>Chitinophagia</taxon>
        <taxon>Chitinophagales</taxon>
        <taxon>Chitinophagaceae</taxon>
        <taxon>Paraflavisolibacter</taxon>
    </lineage>
</organism>
<dbReference type="GO" id="GO:0003677">
    <property type="term" value="F:DNA binding"/>
    <property type="evidence" value="ECO:0007669"/>
    <property type="project" value="UniProtKB-KW"/>
</dbReference>
<gene>
    <name evidence="8" type="ORF">OCK74_08265</name>
</gene>
<dbReference type="SMART" id="SM00448">
    <property type="entry name" value="REC"/>
    <property type="match status" value="1"/>
</dbReference>
<dbReference type="CDD" id="cd06170">
    <property type="entry name" value="LuxR_C_like"/>
    <property type="match status" value="1"/>
</dbReference>
<comment type="caution">
    <text evidence="8">The sequence shown here is derived from an EMBL/GenBank/DDBJ whole genome shotgun (WGS) entry which is preliminary data.</text>
</comment>
<feature type="domain" description="HTH luxR-type" evidence="6">
    <location>
        <begin position="145"/>
        <end position="210"/>
    </location>
</feature>
<dbReference type="PROSITE" id="PS50043">
    <property type="entry name" value="HTH_LUXR_2"/>
    <property type="match status" value="1"/>
</dbReference>
<keyword evidence="2" id="KW-0805">Transcription regulation</keyword>
<dbReference type="InterPro" id="IPR001789">
    <property type="entry name" value="Sig_transdc_resp-reg_receiver"/>
</dbReference>
<keyword evidence="4" id="KW-0804">Transcription</keyword>
<sequence length="212" mass="23788">METITIMIVDDHTLIREAWTTYFNTNPLFHVIAEAGNGEEAIELVKQLDPDVILMDINLPGMNGIEATEQIRKAAPSAKILAVSLHTQPSYARKIMQKGALGYVTKNSSVNEMTRAILTILNGQKYVCGEIKNKLSEQLITEKEGKADFNSLSTREMEIINYLKKGYSSREIAFALNITIKTVEVHRYNILKKLNLKKTAALVNYINNKMGV</sequence>
<evidence type="ECO:0000256" key="4">
    <source>
        <dbReference type="ARBA" id="ARBA00023163"/>
    </source>
</evidence>
<dbReference type="AlphaFoldDB" id="A0A9X2XV35"/>
<dbReference type="GO" id="GO:0006355">
    <property type="term" value="P:regulation of DNA-templated transcription"/>
    <property type="evidence" value="ECO:0007669"/>
    <property type="project" value="InterPro"/>
</dbReference>
<dbReference type="SMART" id="SM00421">
    <property type="entry name" value="HTH_LUXR"/>
    <property type="match status" value="1"/>
</dbReference>
<dbReference type="Pfam" id="PF00072">
    <property type="entry name" value="Response_reg"/>
    <property type="match status" value="1"/>
</dbReference>
<dbReference type="RefSeq" id="WP_279296547.1">
    <property type="nucleotide sequence ID" value="NZ_JAOTIF010000004.1"/>
</dbReference>
<dbReference type="PANTHER" id="PTHR43214:SF41">
    <property type="entry name" value="NITRATE_NITRITE RESPONSE REGULATOR PROTEIN NARP"/>
    <property type="match status" value="1"/>
</dbReference>
<dbReference type="InterPro" id="IPR016032">
    <property type="entry name" value="Sig_transdc_resp-reg_C-effctor"/>
</dbReference>
<dbReference type="InterPro" id="IPR000792">
    <property type="entry name" value="Tscrpt_reg_LuxR_C"/>
</dbReference>
<dbReference type="InterPro" id="IPR039420">
    <property type="entry name" value="WalR-like"/>
</dbReference>
<proteinExistence type="predicted"/>
<dbReference type="PRINTS" id="PR00038">
    <property type="entry name" value="HTHLUXR"/>
</dbReference>
<reference evidence="8" key="1">
    <citation type="submission" date="2022-09" db="EMBL/GenBank/DDBJ databases">
        <authorList>
            <person name="Yuan C."/>
            <person name="Ke Z."/>
        </authorList>
    </citation>
    <scope>NUCLEOTIDE SEQUENCE</scope>
    <source>
        <strain evidence="8">LB-8</strain>
    </source>
</reference>
<keyword evidence="1 5" id="KW-0597">Phosphoprotein</keyword>
<evidence type="ECO:0000256" key="1">
    <source>
        <dbReference type="ARBA" id="ARBA00022553"/>
    </source>
</evidence>
<dbReference type="SUPFAM" id="SSF46894">
    <property type="entry name" value="C-terminal effector domain of the bipartite response regulators"/>
    <property type="match status" value="1"/>
</dbReference>
<evidence type="ECO:0000259" key="7">
    <source>
        <dbReference type="PROSITE" id="PS50110"/>
    </source>
</evidence>
<feature type="domain" description="Response regulatory" evidence="7">
    <location>
        <begin position="5"/>
        <end position="121"/>
    </location>
</feature>
<evidence type="ECO:0000259" key="6">
    <source>
        <dbReference type="PROSITE" id="PS50043"/>
    </source>
</evidence>
<dbReference type="InterPro" id="IPR058245">
    <property type="entry name" value="NreC/VraR/RcsB-like_REC"/>
</dbReference>
<feature type="modified residue" description="4-aspartylphosphate" evidence="5">
    <location>
        <position position="56"/>
    </location>
</feature>
<evidence type="ECO:0000256" key="2">
    <source>
        <dbReference type="ARBA" id="ARBA00023015"/>
    </source>
</evidence>
<evidence type="ECO:0000256" key="5">
    <source>
        <dbReference type="PROSITE-ProRule" id="PRU00169"/>
    </source>
</evidence>